<organism evidence="1">
    <name type="scientific">bioreactor metagenome</name>
    <dbReference type="NCBI Taxonomy" id="1076179"/>
    <lineage>
        <taxon>unclassified sequences</taxon>
        <taxon>metagenomes</taxon>
        <taxon>ecological metagenomes</taxon>
    </lineage>
</organism>
<name>A0A645FF85_9ZZZZ</name>
<gene>
    <name evidence="1" type="ORF">SDC9_160385</name>
</gene>
<dbReference type="EMBL" id="VSSQ01059518">
    <property type="protein sequence ID" value="MPN13065.1"/>
    <property type="molecule type" value="Genomic_DNA"/>
</dbReference>
<comment type="caution">
    <text evidence="1">The sequence shown here is derived from an EMBL/GenBank/DDBJ whole genome shotgun (WGS) entry which is preliminary data.</text>
</comment>
<protein>
    <submittedName>
        <fullName evidence="1">Uncharacterized protein</fullName>
    </submittedName>
</protein>
<dbReference type="AlphaFoldDB" id="A0A645FF85"/>
<sequence length="73" mass="7888">MLSTGAAVMVVPRNCVGIRLVSCGVPGKVVMVYVQVPMEKQAAVRWRGRFASLNSMNIMGPAAKMQTKRLTPP</sequence>
<reference evidence="1" key="1">
    <citation type="submission" date="2019-08" db="EMBL/GenBank/DDBJ databases">
        <authorList>
            <person name="Kucharzyk K."/>
            <person name="Murdoch R.W."/>
            <person name="Higgins S."/>
            <person name="Loffler F."/>
        </authorList>
    </citation>
    <scope>NUCLEOTIDE SEQUENCE</scope>
</reference>
<proteinExistence type="predicted"/>
<accession>A0A645FF85</accession>
<evidence type="ECO:0000313" key="1">
    <source>
        <dbReference type="EMBL" id="MPN13065.1"/>
    </source>
</evidence>